<keyword evidence="1" id="KW-0812">Transmembrane</keyword>
<reference evidence="2 3" key="1">
    <citation type="submission" date="2024-09" db="EMBL/GenBank/DDBJ databases">
        <authorList>
            <person name="Salinas-Garcia M.A."/>
            <person name="Prieme A."/>
        </authorList>
    </citation>
    <scope>NUCLEOTIDE SEQUENCE [LARGE SCALE GENOMIC DNA]</scope>
    <source>
        <strain evidence="2 3">DSM 21081</strain>
    </source>
</reference>
<sequence>MTLSARARASLAPRAMMAAKVALATGIAWLIAPHLPGDAAKYPYYAPLGAVLSMHPTFARSIQWSMQTLLGLILGILLAGVFVLASLPPLLGIMLVTGTGVLLGGIRGLGAGREYVPVAALFVLVLGGGDADGYSFGYLSQMAVGVLVGLAVNILVFPPLTTASAADALLDFRERFARTLTEIADDVVDSWPADNEMWNLRARDLLREARNVRAQLEVGHESARANPRARLKGVDLTDDFVVLNALDSVAFQTKDLTELLAGPEAGRGIGGDLPEPFRVLVAECLRTLAILATAPEEDAVEAQQAAEERNSALGAWMDDNDLAEAGTRQVAGAIGKCLRRMLDVLRRDEPADRV</sequence>
<dbReference type="Proteomes" id="UP001575652">
    <property type="component" value="Unassembled WGS sequence"/>
</dbReference>
<keyword evidence="1" id="KW-0472">Membrane</keyword>
<dbReference type="RefSeq" id="WP_373970742.1">
    <property type="nucleotide sequence ID" value="NZ_JBHDLJ010000002.1"/>
</dbReference>
<comment type="caution">
    <text evidence="2">The sequence shown here is derived from an EMBL/GenBank/DDBJ whole genome shotgun (WGS) entry which is preliminary data.</text>
</comment>
<name>A0ABV4ULF7_9MICC</name>
<protein>
    <submittedName>
        <fullName evidence="2">Aromatic acid exporter family protein</fullName>
    </submittedName>
</protein>
<keyword evidence="3" id="KW-1185">Reference proteome</keyword>
<feature type="transmembrane region" description="Helical" evidence="1">
    <location>
        <begin position="90"/>
        <end position="109"/>
    </location>
</feature>
<evidence type="ECO:0000313" key="3">
    <source>
        <dbReference type="Proteomes" id="UP001575652"/>
    </source>
</evidence>
<feature type="transmembrane region" description="Helical" evidence="1">
    <location>
        <begin position="138"/>
        <end position="157"/>
    </location>
</feature>
<evidence type="ECO:0000256" key="1">
    <source>
        <dbReference type="SAM" id="Phobius"/>
    </source>
</evidence>
<evidence type="ECO:0000313" key="2">
    <source>
        <dbReference type="EMBL" id="MFB0833575.1"/>
    </source>
</evidence>
<organism evidence="2 3">
    <name type="scientific">Arthrobacter halodurans</name>
    <dbReference type="NCBI Taxonomy" id="516699"/>
    <lineage>
        <taxon>Bacteria</taxon>
        <taxon>Bacillati</taxon>
        <taxon>Actinomycetota</taxon>
        <taxon>Actinomycetes</taxon>
        <taxon>Micrococcales</taxon>
        <taxon>Micrococcaceae</taxon>
        <taxon>Arthrobacter</taxon>
    </lineage>
</organism>
<keyword evidence="1" id="KW-1133">Transmembrane helix</keyword>
<accession>A0ABV4ULF7</accession>
<feature type="transmembrane region" description="Helical" evidence="1">
    <location>
        <begin position="115"/>
        <end position="131"/>
    </location>
</feature>
<proteinExistence type="predicted"/>
<dbReference type="EMBL" id="JBHDLJ010000002">
    <property type="protein sequence ID" value="MFB0833575.1"/>
    <property type="molecule type" value="Genomic_DNA"/>
</dbReference>
<gene>
    <name evidence="2" type="ORF">ACETWP_03160</name>
</gene>
<feature type="transmembrane region" description="Helical" evidence="1">
    <location>
        <begin position="63"/>
        <end position="83"/>
    </location>
</feature>